<evidence type="ECO:0000313" key="1">
    <source>
        <dbReference type="EMBL" id="KIM21507.1"/>
    </source>
</evidence>
<reference evidence="2" key="2">
    <citation type="submission" date="2015-01" db="EMBL/GenBank/DDBJ databases">
        <title>Evolutionary Origins and Diversification of the Mycorrhizal Mutualists.</title>
        <authorList>
            <consortium name="DOE Joint Genome Institute"/>
            <consortium name="Mycorrhizal Genomics Consortium"/>
            <person name="Kohler A."/>
            <person name="Kuo A."/>
            <person name="Nagy L.G."/>
            <person name="Floudas D."/>
            <person name="Copeland A."/>
            <person name="Barry K.W."/>
            <person name="Cichocki N."/>
            <person name="Veneault-Fourrey C."/>
            <person name="LaButti K."/>
            <person name="Lindquist E.A."/>
            <person name="Lipzen A."/>
            <person name="Lundell T."/>
            <person name="Morin E."/>
            <person name="Murat C."/>
            <person name="Riley R."/>
            <person name="Ohm R."/>
            <person name="Sun H."/>
            <person name="Tunlid A."/>
            <person name="Henrissat B."/>
            <person name="Grigoriev I.V."/>
            <person name="Hibbett D.S."/>
            <person name="Martin F."/>
        </authorList>
    </citation>
    <scope>NUCLEOTIDE SEQUENCE [LARGE SCALE GENOMIC DNA]</scope>
    <source>
        <strain evidence="2">MAFF 305830</strain>
    </source>
</reference>
<dbReference type="EMBL" id="KN824381">
    <property type="protein sequence ID" value="KIM21507.1"/>
    <property type="molecule type" value="Genomic_DNA"/>
</dbReference>
<dbReference type="Proteomes" id="UP000054097">
    <property type="component" value="Unassembled WGS sequence"/>
</dbReference>
<accession>A0A0C2WVU5</accession>
<dbReference type="HOGENOM" id="CLU_051728_0_0_1"/>
<organism evidence="1 2">
    <name type="scientific">Serendipita vermifera MAFF 305830</name>
    <dbReference type="NCBI Taxonomy" id="933852"/>
    <lineage>
        <taxon>Eukaryota</taxon>
        <taxon>Fungi</taxon>
        <taxon>Dikarya</taxon>
        <taxon>Basidiomycota</taxon>
        <taxon>Agaricomycotina</taxon>
        <taxon>Agaricomycetes</taxon>
        <taxon>Sebacinales</taxon>
        <taxon>Serendipitaceae</taxon>
        <taxon>Serendipita</taxon>
    </lineage>
</organism>
<sequence>MSFTSFSLDQLGKLKDSWNPKWRESSVWSLISPILSHFEEGTQSNHITSLFFKRASSEITRRNAFVDDLQARFATAPQSDPENDPYQLFEDLEQAYLACSQADRDVQTPSAESALKEWHSTFSVYRPSPFPEPDLVFRRATSRQHGLVKECDHCYSNNAEDIMEKHQQHSEDVKFFIGDYLSSIVDLVADVSRSCSTATSSARSFASASFISPRHDEIEDERSHLYMREYEYRLYYRNGELVRPFFGLAVPDTVQLANQVLDTVSICMESAFNTFDASEALELEKRYLNSSIDQITADMDLQFMDEQRAKFIRSLLRFTKPLIPMDVIQVKQYKGGVPRRKLQGLMDSIDFEARSHILQLMVRLLVNLTQYPFLGPAMGAERVGWLFTHQHGTGSIIKDMARKWDYERDCPFPEGVERKADDDEMTEEIVWVKSGLPYVREA</sequence>
<gene>
    <name evidence="1" type="ORF">M408DRAFT_29528</name>
</gene>
<proteinExistence type="predicted"/>
<reference evidence="1 2" key="1">
    <citation type="submission" date="2014-04" db="EMBL/GenBank/DDBJ databases">
        <authorList>
            <consortium name="DOE Joint Genome Institute"/>
            <person name="Kuo A."/>
            <person name="Zuccaro A."/>
            <person name="Kohler A."/>
            <person name="Nagy L.G."/>
            <person name="Floudas D."/>
            <person name="Copeland A."/>
            <person name="Barry K.W."/>
            <person name="Cichocki N."/>
            <person name="Veneault-Fourrey C."/>
            <person name="LaButti K."/>
            <person name="Lindquist E.A."/>
            <person name="Lipzen A."/>
            <person name="Lundell T."/>
            <person name="Morin E."/>
            <person name="Murat C."/>
            <person name="Sun H."/>
            <person name="Tunlid A."/>
            <person name="Henrissat B."/>
            <person name="Grigoriev I.V."/>
            <person name="Hibbett D.S."/>
            <person name="Martin F."/>
            <person name="Nordberg H.P."/>
            <person name="Cantor M.N."/>
            <person name="Hua S.X."/>
        </authorList>
    </citation>
    <scope>NUCLEOTIDE SEQUENCE [LARGE SCALE GENOMIC DNA]</scope>
    <source>
        <strain evidence="1 2">MAFF 305830</strain>
    </source>
</reference>
<evidence type="ECO:0000313" key="2">
    <source>
        <dbReference type="Proteomes" id="UP000054097"/>
    </source>
</evidence>
<dbReference type="AlphaFoldDB" id="A0A0C2WVU5"/>
<keyword evidence="2" id="KW-1185">Reference proteome</keyword>
<name>A0A0C2WVU5_SERVB</name>
<protein>
    <submittedName>
        <fullName evidence="1">Uncharacterized protein</fullName>
    </submittedName>
</protein>